<feature type="compositionally biased region" description="Low complexity" evidence="4">
    <location>
        <begin position="422"/>
        <end position="441"/>
    </location>
</feature>
<keyword evidence="2" id="KW-0040">ANK repeat</keyword>
<dbReference type="OrthoDB" id="3066004at2759"/>
<dbReference type="PROSITE" id="PS50297">
    <property type="entry name" value="ANK_REP_REGION"/>
    <property type="match status" value="1"/>
</dbReference>
<protein>
    <recommendedName>
        <fullName evidence="5">CCHC-type domain-containing protein</fullName>
    </recommendedName>
</protein>
<evidence type="ECO:0000313" key="7">
    <source>
        <dbReference type="Proteomes" id="UP000307440"/>
    </source>
</evidence>
<dbReference type="EMBL" id="ML210705">
    <property type="protein sequence ID" value="TFK16618.1"/>
    <property type="molecule type" value="Genomic_DNA"/>
</dbReference>
<keyword evidence="1" id="KW-0507">mRNA processing</keyword>
<evidence type="ECO:0000256" key="2">
    <source>
        <dbReference type="PROSITE-ProRule" id="PRU00023"/>
    </source>
</evidence>
<dbReference type="InterPro" id="IPR002110">
    <property type="entry name" value="Ankyrin_rpt"/>
</dbReference>
<keyword evidence="7" id="KW-1185">Reference proteome</keyword>
<evidence type="ECO:0000256" key="4">
    <source>
        <dbReference type="SAM" id="MobiDB-lite"/>
    </source>
</evidence>
<reference evidence="6 7" key="1">
    <citation type="journal article" date="2019" name="Nat. Ecol. Evol.">
        <title>Megaphylogeny resolves global patterns of mushroom evolution.</title>
        <authorList>
            <person name="Varga T."/>
            <person name="Krizsan K."/>
            <person name="Foldi C."/>
            <person name="Dima B."/>
            <person name="Sanchez-Garcia M."/>
            <person name="Sanchez-Ramirez S."/>
            <person name="Szollosi G.J."/>
            <person name="Szarkandi J.G."/>
            <person name="Papp V."/>
            <person name="Albert L."/>
            <person name="Andreopoulos W."/>
            <person name="Angelini C."/>
            <person name="Antonin V."/>
            <person name="Barry K.W."/>
            <person name="Bougher N.L."/>
            <person name="Buchanan P."/>
            <person name="Buyck B."/>
            <person name="Bense V."/>
            <person name="Catcheside P."/>
            <person name="Chovatia M."/>
            <person name="Cooper J."/>
            <person name="Damon W."/>
            <person name="Desjardin D."/>
            <person name="Finy P."/>
            <person name="Geml J."/>
            <person name="Haridas S."/>
            <person name="Hughes K."/>
            <person name="Justo A."/>
            <person name="Karasinski D."/>
            <person name="Kautmanova I."/>
            <person name="Kiss B."/>
            <person name="Kocsube S."/>
            <person name="Kotiranta H."/>
            <person name="LaButti K.M."/>
            <person name="Lechner B.E."/>
            <person name="Liimatainen K."/>
            <person name="Lipzen A."/>
            <person name="Lukacs Z."/>
            <person name="Mihaltcheva S."/>
            <person name="Morgado L.N."/>
            <person name="Niskanen T."/>
            <person name="Noordeloos M.E."/>
            <person name="Ohm R.A."/>
            <person name="Ortiz-Santana B."/>
            <person name="Ovrebo C."/>
            <person name="Racz N."/>
            <person name="Riley R."/>
            <person name="Savchenko A."/>
            <person name="Shiryaev A."/>
            <person name="Soop K."/>
            <person name="Spirin V."/>
            <person name="Szebenyi C."/>
            <person name="Tomsovsky M."/>
            <person name="Tulloss R.E."/>
            <person name="Uehling J."/>
            <person name="Grigoriev I.V."/>
            <person name="Vagvolgyi C."/>
            <person name="Papp T."/>
            <person name="Martin F.M."/>
            <person name="Miettinen O."/>
            <person name="Hibbett D.S."/>
            <person name="Nagy L.G."/>
        </authorList>
    </citation>
    <scope>NUCLEOTIDE SEQUENCE [LARGE SCALE GENOMIC DNA]</scope>
    <source>
        <strain evidence="6 7">CBS 121175</strain>
    </source>
</reference>
<feature type="repeat" description="ANK" evidence="2">
    <location>
        <begin position="28"/>
        <end position="50"/>
    </location>
</feature>
<dbReference type="SUPFAM" id="SSF48403">
    <property type="entry name" value="Ankyrin repeat"/>
    <property type="match status" value="1"/>
</dbReference>
<name>A0A5C3K9L6_COPMA</name>
<dbReference type="InterPro" id="IPR001878">
    <property type="entry name" value="Znf_CCHC"/>
</dbReference>
<keyword evidence="3" id="KW-0863">Zinc-finger</keyword>
<dbReference type="GO" id="GO:0008270">
    <property type="term" value="F:zinc ion binding"/>
    <property type="evidence" value="ECO:0007669"/>
    <property type="project" value="UniProtKB-KW"/>
</dbReference>
<organism evidence="6 7">
    <name type="scientific">Coprinopsis marcescibilis</name>
    <name type="common">Agaric fungus</name>
    <name type="synonym">Psathyrella marcescibilis</name>
    <dbReference type="NCBI Taxonomy" id="230819"/>
    <lineage>
        <taxon>Eukaryota</taxon>
        <taxon>Fungi</taxon>
        <taxon>Dikarya</taxon>
        <taxon>Basidiomycota</taxon>
        <taxon>Agaricomycotina</taxon>
        <taxon>Agaricomycetes</taxon>
        <taxon>Agaricomycetidae</taxon>
        <taxon>Agaricales</taxon>
        <taxon>Agaricineae</taxon>
        <taxon>Psathyrellaceae</taxon>
        <taxon>Coprinopsis</taxon>
    </lineage>
</organism>
<feature type="region of interest" description="Disordered" evidence="4">
    <location>
        <begin position="495"/>
        <end position="558"/>
    </location>
</feature>
<dbReference type="GO" id="GO:0003676">
    <property type="term" value="F:nucleic acid binding"/>
    <property type="evidence" value="ECO:0007669"/>
    <property type="project" value="InterPro"/>
</dbReference>
<keyword evidence="3" id="KW-0479">Metal-binding</keyword>
<dbReference type="Gene3D" id="1.25.40.20">
    <property type="entry name" value="Ankyrin repeat-containing domain"/>
    <property type="match status" value="1"/>
</dbReference>
<dbReference type="Gene3D" id="4.10.60.10">
    <property type="entry name" value="Zinc finger, CCHC-type"/>
    <property type="match status" value="1"/>
</dbReference>
<sequence>MHAARWGSTSVVKLLLERRDINVNASPKGKSALELAMEQGHAKVVEMLLSSTITSPTSTVVAIDKPPICKELIHFFTEAPNSKANDYHVDSHKPETCIKQPCPNRYIQFITEDELRTIRRTLNIAHIEYPNESNRKLIINYLSTKPSASAPSIPSKPSGSDPKKPKDPDVDLSGSESDEEEPGSPKKPKSDPDSLEPPPPPPTPPLADIDLDSDDNMASKASKALQHIKKLKPDSSNCAIWFSCIEHTATSIGYQKFLTTAPGTDANDIAKDINLINAIMTIISDLIYLRYIKKTIAHELITALKKDFNISNTIVKAKSIADLFTPKCNNKSMVSHHLNCLTNLQEAITHTAKDISNRQFIDAIISTIPKRLSKLASNLKCSYELHNQLNNLSDSAKKELTVLELITYIQSESAGKTKSTESANYTSNHWNNNNRSSSNQGQGNRCSCGCGQGGNSNYCSNNSNNNNSNSSSGSSNKSSGKCHNCGSTGHWANKCPSPKQHHNQANSADSNSTNNSSSSSSSLPSNTNNNNNNTNNNNNNNTNNNNNSKPTTGKKLDSANYVEDPTRFETLWCSLPVNNDLIEDALWELHQSSSTININNLVNQPIAKIPVHLDKHAFHANTNHSSDEKTEIFNSGCTCHRTPH</sequence>
<evidence type="ECO:0000313" key="6">
    <source>
        <dbReference type="EMBL" id="TFK16618.1"/>
    </source>
</evidence>
<feature type="compositionally biased region" description="Low complexity" evidence="4">
    <location>
        <begin position="510"/>
        <end position="548"/>
    </location>
</feature>
<accession>A0A5C3K9L6</accession>
<dbReference type="SMART" id="SM00343">
    <property type="entry name" value="ZnF_C2HC"/>
    <property type="match status" value="1"/>
</dbReference>
<dbReference type="Pfam" id="PF12796">
    <property type="entry name" value="Ank_2"/>
    <property type="match status" value="1"/>
</dbReference>
<feature type="compositionally biased region" description="Low complexity" evidence="4">
    <location>
        <begin position="146"/>
        <end position="160"/>
    </location>
</feature>
<keyword evidence="3" id="KW-0862">Zinc</keyword>
<dbReference type="AlphaFoldDB" id="A0A5C3K9L6"/>
<dbReference type="PROSITE" id="PS50158">
    <property type="entry name" value="ZF_CCHC"/>
    <property type="match status" value="1"/>
</dbReference>
<dbReference type="PROSITE" id="PS50088">
    <property type="entry name" value="ANK_REPEAT"/>
    <property type="match status" value="1"/>
</dbReference>
<evidence type="ECO:0000256" key="1">
    <source>
        <dbReference type="ARBA" id="ARBA00022664"/>
    </source>
</evidence>
<feature type="compositionally biased region" description="Pro residues" evidence="4">
    <location>
        <begin position="195"/>
        <end position="205"/>
    </location>
</feature>
<dbReference type="InterPro" id="IPR036875">
    <property type="entry name" value="Znf_CCHC_sf"/>
</dbReference>
<dbReference type="SUPFAM" id="SSF57756">
    <property type="entry name" value="Retrovirus zinc finger-like domains"/>
    <property type="match status" value="1"/>
</dbReference>
<gene>
    <name evidence="6" type="ORF">FA15DRAFT_711604</name>
</gene>
<dbReference type="Proteomes" id="UP000307440">
    <property type="component" value="Unassembled WGS sequence"/>
</dbReference>
<dbReference type="Pfam" id="PF00098">
    <property type="entry name" value="zf-CCHC"/>
    <property type="match status" value="1"/>
</dbReference>
<evidence type="ECO:0000259" key="5">
    <source>
        <dbReference type="PROSITE" id="PS50158"/>
    </source>
</evidence>
<dbReference type="GO" id="GO:0006397">
    <property type="term" value="P:mRNA processing"/>
    <property type="evidence" value="ECO:0007669"/>
    <property type="project" value="UniProtKB-KW"/>
</dbReference>
<evidence type="ECO:0000256" key="3">
    <source>
        <dbReference type="PROSITE-ProRule" id="PRU00047"/>
    </source>
</evidence>
<feature type="region of interest" description="Disordered" evidence="4">
    <location>
        <begin position="146"/>
        <end position="214"/>
    </location>
</feature>
<proteinExistence type="predicted"/>
<feature type="domain" description="CCHC-type" evidence="5">
    <location>
        <begin position="481"/>
        <end position="497"/>
    </location>
</feature>
<feature type="region of interest" description="Disordered" evidence="4">
    <location>
        <begin position="417"/>
        <end position="441"/>
    </location>
</feature>
<dbReference type="InterPro" id="IPR036770">
    <property type="entry name" value="Ankyrin_rpt-contain_sf"/>
</dbReference>